<proteinExistence type="inferred from homology"/>
<dbReference type="PROSITE" id="PS50097">
    <property type="entry name" value="BTB"/>
    <property type="match status" value="1"/>
</dbReference>
<comment type="similarity">
    <text evidence="3">Belongs to the NPH3 family.</text>
</comment>
<dbReference type="EMBL" id="JBCNJP010000027">
    <property type="protein sequence ID" value="KAK9053273.1"/>
    <property type="molecule type" value="Genomic_DNA"/>
</dbReference>
<dbReference type="AlphaFoldDB" id="A0AAP0CH83"/>
<keyword evidence="8" id="KW-1185">Reference proteome</keyword>
<evidence type="ECO:0000259" key="6">
    <source>
        <dbReference type="PROSITE" id="PS51649"/>
    </source>
</evidence>
<dbReference type="SUPFAM" id="SSF54695">
    <property type="entry name" value="POZ domain"/>
    <property type="match status" value="1"/>
</dbReference>
<evidence type="ECO:0000313" key="7">
    <source>
        <dbReference type="EMBL" id="KAK9053273.1"/>
    </source>
</evidence>
<evidence type="ECO:0000256" key="1">
    <source>
        <dbReference type="ARBA" id="ARBA00004906"/>
    </source>
</evidence>
<dbReference type="Pfam" id="PF03000">
    <property type="entry name" value="NPH3"/>
    <property type="match status" value="1"/>
</dbReference>
<dbReference type="Proteomes" id="UP001408789">
    <property type="component" value="Unassembled WGS sequence"/>
</dbReference>
<accession>A0AAP0CH83</accession>
<dbReference type="Gene3D" id="3.30.710.10">
    <property type="entry name" value="Potassium Channel Kv1.1, Chain A"/>
    <property type="match status" value="1"/>
</dbReference>
<dbReference type="InterPro" id="IPR000210">
    <property type="entry name" value="BTB/POZ_dom"/>
</dbReference>
<evidence type="ECO:0000256" key="2">
    <source>
        <dbReference type="ARBA" id="ARBA00022786"/>
    </source>
</evidence>
<feature type="domain" description="NPH3" evidence="6">
    <location>
        <begin position="219"/>
        <end position="480"/>
    </location>
</feature>
<dbReference type="PROSITE" id="PS51649">
    <property type="entry name" value="NPH3"/>
    <property type="match status" value="1"/>
</dbReference>
<gene>
    <name evidence="7" type="ORF">SSX86_029906</name>
</gene>
<evidence type="ECO:0000256" key="3">
    <source>
        <dbReference type="PROSITE-ProRule" id="PRU00982"/>
    </source>
</evidence>
<protein>
    <recommendedName>
        <fullName evidence="9">Phototropic-responsive NPH3 family protein</fullName>
    </recommendedName>
</protein>
<evidence type="ECO:0000313" key="8">
    <source>
        <dbReference type="Proteomes" id="UP001408789"/>
    </source>
</evidence>
<comment type="pathway">
    <text evidence="1">Protein modification; protein ubiquitination.</text>
</comment>
<evidence type="ECO:0008006" key="9">
    <source>
        <dbReference type="Google" id="ProtNLM"/>
    </source>
</evidence>
<reference evidence="7 8" key="1">
    <citation type="submission" date="2024-04" db="EMBL/GenBank/DDBJ databases">
        <title>The reference genome of an endangered Asteraceae, Deinandra increscens subsp. villosa, native to the Central Coast of California.</title>
        <authorList>
            <person name="Guilliams M."/>
            <person name="Hasenstab-Lehman K."/>
            <person name="Meyer R."/>
            <person name="Mcevoy S."/>
        </authorList>
    </citation>
    <scope>NUCLEOTIDE SEQUENCE [LARGE SCALE GENOMIC DNA]</scope>
    <source>
        <tissue evidence="7">Leaf</tissue>
    </source>
</reference>
<comment type="caution">
    <text evidence="7">The sequence shown here is derived from an EMBL/GenBank/DDBJ whole genome shotgun (WGS) entry which is preliminary data.</text>
</comment>
<evidence type="ECO:0000256" key="4">
    <source>
        <dbReference type="SAM" id="MobiDB-lite"/>
    </source>
</evidence>
<feature type="region of interest" description="Disordered" evidence="4">
    <location>
        <begin position="557"/>
        <end position="578"/>
    </location>
</feature>
<dbReference type="InterPro" id="IPR027356">
    <property type="entry name" value="NPH3_dom"/>
</dbReference>
<sequence length="578" mass="64882">MDVQQEQAAVLTTLDMLPAKKKELNMSNAMKRTNEWIFSQDISSDVTVLVQGVSFSLHKFPLVSKCGYIRKLISISKEGDQVVRINDVPGGPKGFELGAKFCYGINFELTIENISMARCVAEYLEMTEEYAVGNLVSRAEAYINEVGLNSFAGAVSILQSSENYLPVSENVKLVTRCVDTIALIVTKESEFCLSASGECSSEGLDSSSSSLFHLKEVVDWWAEDLVVLSIRTFQRVLLAMISRGFNKYALVPILMLYARKCLQDLEEIPEKGKNKSVRNQENEKRVILETIVSLLPREKDAIAISFLSMLLRSAIYLETTVACRLDLEKRMGLQLGQAVLDDILIPSFRFDGDTLFDIDTVQRILMNFGGFDGTCDDMANVGRLMESYLAEIASDCNLSLSKFMNLAEHIPNQRVIDDGMYKAIDIYLKAHPALGDTERKKLCSLINFQKLTSEARVHAAQNDRLSAGTVVQVLYHEQKRLREAIDDGSRSSPLQEDLSSLQQENKDLKFELLKAKMRLKDIEKSHSDKSPLCTRSLISTVSKKFLKFTPFLRFDHAVPSSNTRNKNKASKARRHSLS</sequence>
<organism evidence="7 8">
    <name type="scientific">Deinandra increscens subsp. villosa</name>
    <dbReference type="NCBI Taxonomy" id="3103831"/>
    <lineage>
        <taxon>Eukaryota</taxon>
        <taxon>Viridiplantae</taxon>
        <taxon>Streptophyta</taxon>
        <taxon>Embryophyta</taxon>
        <taxon>Tracheophyta</taxon>
        <taxon>Spermatophyta</taxon>
        <taxon>Magnoliopsida</taxon>
        <taxon>eudicotyledons</taxon>
        <taxon>Gunneridae</taxon>
        <taxon>Pentapetalae</taxon>
        <taxon>asterids</taxon>
        <taxon>campanulids</taxon>
        <taxon>Asterales</taxon>
        <taxon>Asteraceae</taxon>
        <taxon>Asteroideae</taxon>
        <taxon>Heliantheae alliance</taxon>
        <taxon>Madieae</taxon>
        <taxon>Madiinae</taxon>
        <taxon>Deinandra</taxon>
    </lineage>
</organism>
<dbReference type="InterPro" id="IPR011333">
    <property type="entry name" value="SKP1/BTB/POZ_sf"/>
</dbReference>
<evidence type="ECO:0000259" key="5">
    <source>
        <dbReference type="PROSITE" id="PS50097"/>
    </source>
</evidence>
<dbReference type="InterPro" id="IPR043454">
    <property type="entry name" value="NPH3/RPT2-like"/>
</dbReference>
<name>A0AAP0CH83_9ASTR</name>
<feature type="domain" description="BTB" evidence="5">
    <location>
        <begin position="44"/>
        <end position="111"/>
    </location>
</feature>
<dbReference type="PANTHER" id="PTHR32370">
    <property type="entry name" value="OS12G0117600 PROTEIN"/>
    <property type="match status" value="1"/>
</dbReference>
<keyword evidence="2" id="KW-0833">Ubl conjugation pathway</keyword>
<feature type="compositionally biased region" description="Basic residues" evidence="4">
    <location>
        <begin position="565"/>
        <end position="578"/>
    </location>
</feature>